<protein>
    <recommendedName>
        <fullName evidence="2">histidine kinase</fullName>
        <ecNumber evidence="2">2.7.13.3</ecNumber>
    </recommendedName>
</protein>
<dbReference type="FunFam" id="3.30.565.10:FF:000006">
    <property type="entry name" value="Sensor histidine kinase WalK"/>
    <property type="match status" value="1"/>
</dbReference>
<dbReference type="PRINTS" id="PR00344">
    <property type="entry name" value="BCTRLSENSOR"/>
</dbReference>
<reference evidence="10 11" key="2">
    <citation type="journal article" date="2016" name="Genome Announc.">
        <title>Draft Genome Sequence of the N2-Fixing Cyanobacterium Nostoc piscinale CENA21, Isolated from the Brazilian Amazon Floodplain.</title>
        <authorList>
            <person name="Leao T."/>
            <person name="Guimaraes P.I."/>
            <person name="de Melo A.G."/>
            <person name="Ramos R.T."/>
            <person name="Leao P.N."/>
            <person name="Silva A."/>
            <person name="Fiore M.F."/>
            <person name="Schneider M.P."/>
        </authorList>
    </citation>
    <scope>NUCLEOTIDE SEQUENCE [LARGE SCALE GENOMIC DNA]</scope>
    <source>
        <strain evidence="10 11">CENA21</strain>
    </source>
</reference>
<keyword evidence="3" id="KW-0597">Phosphoprotein</keyword>
<name>A0A0M4TQ77_9NOSO</name>
<dbReference type="AlphaFoldDB" id="A0A0M4TQ77"/>
<evidence type="ECO:0000259" key="9">
    <source>
        <dbReference type="PROSITE" id="PS50109"/>
    </source>
</evidence>
<dbReference type="PROSITE" id="PS50109">
    <property type="entry name" value="HIS_KIN"/>
    <property type="match status" value="1"/>
</dbReference>
<feature type="transmembrane region" description="Helical" evidence="8">
    <location>
        <begin position="28"/>
        <end position="49"/>
    </location>
</feature>
<dbReference type="Pfam" id="PF00512">
    <property type="entry name" value="HisKA"/>
    <property type="match status" value="1"/>
</dbReference>
<dbReference type="Proteomes" id="UP000062645">
    <property type="component" value="Chromosome"/>
</dbReference>
<dbReference type="InterPro" id="IPR004358">
    <property type="entry name" value="Sig_transdc_His_kin-like_C"/>
</dbReference>
<evidence type="ECO:0000256" key="6">
    <source>
        <dbReference type="ARBA" id="ARBA00023012"/>
    </source>
</evidence>
<evidence type="ECO:0000313" key="11">
    <source>
        <dbReference type="Proteomes" id="UP000062645"/>
    </source>
</evidence>
<dbReference type="Gene3D" id="3.30.565.10">
    <property type="entry name" value="Histidine kinase-like ATPase, C-terminal domain"/>
    <property type="match status" value="1"/>
</dbReference>
<keyword evidence="11" id="KW-1185">Reference proteome</keyword>
<feature type="transmembrane region" description="Helical" evidence="8">
    <location>
        <begin position="69"/>
        <end position="96"/>
    </location>
</feature>
<keyword evidence="8" id="KW-0812">Transmembrane</keyword>
<dbReference type="KEGG" id="npz:ACX27_16715"/>
<dbReference type="Gene3D" id="1.10.287.130">
    <property type="match status" value="1"/>
</dbReference>
<evidence type="ECO:0000256" key="1">
    <source>
        <dbReference type="ARBA" id="ARBA00000085"/>
    </source>
</evidence>
<evidence type="ECO:0000256" key="3">
    <source>
        <dbReference type="ARBA" id="ARBA00022553"/>
    </source>
</evidence>
<keyword evidence="8" id="KW-0472">Membrane</keyword>
<dbReference type="SMART" id="SM00387">
    <property type="entry name" value="HATPase_c"/>
    <property type="match status" value="1"/>
</dbReference>
<accession>A0A0M4TQ77</accession>
<organism evidence="10 11">
    <name type="scientific">Nostoc piscinale CENA21</name>
    <dbReference type="NCBI Taxonomy" id="224013"/>
    <lineage>
        <taxon>Bacteria</taxon>
        <taxon>Bacillati</taxon>
        <taxon>Cyanobacteriota</taxon>
        <taxon>Cyanophyceae</taxon>
        <taxon>Nostocales</taxon>
        <taxon>Nostocaceae</taxon>
        <taxon>Nostoc</taxon>
    </lineage>
</organism>
<gene>
    <name evidence="10" type="ORF">ACX27_16715</name>
</gene>
<evidence type="ECO:0000256" key="4">
    <source>
        <dbReference type="ARBA" id="ARBA00022679"/>
    </source>
</evidence>
<dbReference type="STRING" id="224013.ACX27_16715"/>
<dbReference type="SUPFAM" id="SSF55874">
    <property type="entry name" value="ATPase domain of HSP90 chaperone/DNA topoisomerase II/histidine kinase"/>
    <property type="match status" value="1"/>
</dbReference>
<evidence type="ECO:0000313" key="10">
    <source>
        <dbReference type="EMBL" id="ALF56424.1"/>
    </source>
</evidence>
<evidence type="ECO:0000256" key="5">
    <source>
        <dbReference type="ARBA" id="ARBA00022777"/>
    </source>
</evidence>
<comment type="function">
    <text evidence="7">Photoreceptor which exists in two forms that are reversibly interconvertible by light: the R form that absorbs maximally in the red region of the spectrum and the FR form that absorbs maximally in the far-red region.</text>
</comment>
<dbReference type="InterPro" id="IPR003594">
    <property type="entry name" value="HATPase_dom"/>
</dbReference>
<dbReference type="Pfam" id="PF02518">
    <property type="entry name" value="HATPase_c"/>
    <property type="match status" value="1"/>
</dbReference>
<evidence type="ECO:0000256" key="8">
    <source>
        <dbReference type="SAM" id="Phobius"/>
    </source>
</evidence>
<keyword evidence="6" id="KW-0902">Two-component regulatory system</keyword>
<dbReference type="InterPro" id="IPR005467">
    <property type="entry name" value="His_kinase_dom"/>
</dbReference>
<comment type="catalytic activity">
    <reaction evidence="1">
        <text>ATP + protein L-histidine = ADP + protein N-phospho-L-histidine.</text>
        <dbReference type="EC" id="2.7.13.3"/>
    </reaction>
</comment>
<dbReference type="InterPro" id="IPR036890">
    <property type="entry name" value="HATPase_C_sf"/>
</dbReference>
<dbReference type="PANTHER" id="PTHR43711:SF28">
    <property type="entry name" value="SENSOR HISTIDINE KINASE YXDK"/>
    <property type="match status" value="1"/>
</dbReference>
<evidence type="ECO:0000256" key="2">
    <source>
        <dbReference type="ARBA" id="ARBA00012438"/>
    </source>
</evidence>
<keyword evidence="8" id="KW-1133">Transmembrane helix</keyword>
<dbReference type="SUPFAM" id="SSF47384">
    <property type="entry name" value="Homodimeric domain of signal transducing histidine kinase"/>
    <property type="match status" value="1"/>
</dbReference>
<keyword evidence="5 10" id="KW-0418">Kinase</keyword>
<dbReference type="SMART" id="SM00388">
    <property type="entry name" value="HisKA"/>
    <property type="match status" value="1"/>
</dbReference>
<dbReference type="EC" id="2.7.13.3" evidence="2"/>
<dbReference type="InterPro" id="IPR050736">
    <property type="entry name" value="Sensor_HK_Regulatory"/>
</dbReference>
<dbReference type="CDD" id="cd00082">
    <property type="entry name" value="HisKA"/>
    <property type="match status" value="1"/>
</dbReference>
<dbReference type="OrthoDB" id="9763461at2"/>
<sequence>MNFGENFKRKLAEFFVARIDTASLHFRLTVGIILIVTFGISSFTLWAGWEIKQCLMPAHQNYGMADNYQLWTVIQSLGMMSIFSLIITTVLTTLFIKRSLLPLQQINQWAETCTTELTPHQLGLHQTPSEIQELAQTWIEFLSKLSEAKEQQRQLFSDLAHELRTPLSVVYGYLQRSLQRSHNLAASQKETLEMAVSDAARMNHILQDLLDLARADNSAIPCPRETEPLLLNDVVVAVAEMTEKFHHREIQLEIAPFPVQVKAERQQLMQILNNLITNAVKYSATGEPIILHLTQTEDVAMIQVSDKGCGIPLLEQSRIFEPFYRLDSSRTRATGGTGMGLCIVKRLVECIGGTVELRSELGNGSSFILKLPALEVKERNQENLIPYLHE</sequence>
<dbReference type="EMBL" id="CP012036">
    <property type="protein sequence ID" value="ALF56424.1"/>
    <property type="molecule type" value="Genomic_DNA"/>
</dbReference>
<dbReference type="InterPro" id="IPR003661">
    <property type="entry name" value="HisK_dim/P_dom"/>
</dbReference>
<proteinExistence type="predicted"/>
<dbReference type="InterPro" id="IPR036097">
    <property type="entry name" value="HisK_dim/P_sf"/>
</dbReference>
<feature type="domain" description="Histidine kinase" evidence="9">
    <location>
        <begin position="158"/>
        <end position="375"/>
    </location>
</feature>
<keyword evidence="4" id="KW-0808">Transferase</keyword>
<dbReference type="GO" id="GO:0000155">
    <property type="term" value="F:phosphorelay sensor kinase activity"/>
    <property type="evidence" value="ECO:0007669"/>
    <property type="project" value="InterPro"/>
</dbReference>
<dbReference type="PANTHER" id="PTHR43711">
    <property type="entry name" value="TWO-COMPONENT HISTIDINE KINASE"/>
    <property type="match status" value="1"/>
</dbReference>
<dbReference type="PATRIC" id="fig|224013.5.peg.3994"/>
<evidence type="ECO:0000256" key="7">
    <source>
        <dbReference type="ARBA" id="ARBA00055745"/>
    </source>
</evidence>
<reference evidence="11" key="1">
    <citation type="submission" date="2015-07" db="EMBL/GenBank/DDBJ databases">
        <title>Genome Of Nitrogen-Fixing Cyanobacterium Nostoc piscinale CENA21 From Solimoes/Amazon River Floodplain Sediments And Comparative Genomics To Uncover Biosynthetic Natural Products Potential.</title>
        <authorList>
            <person name="Leao T.F."/>
            <person name="Leao P.N."/>
            <person name="Guimaraes P.I."/>
            <person name="de Melo A.G.C."/>
            <person name="Ramos R.T.J."/>
            <person name="Silva A."/>
            <person name="Fiore M.F."/>
            <person name="Schneider M.P.C."/>
        </authorList>
    </citation>
    <scope>NUCLEOTIDE SEQUENCE [LARGE SCALE GENOMIC DNA]</scope>
    <source>
        <strain evidence="11">CENA21</strain>
    </source>
</reference>